<proteinExistence type="inferred from homology"/>
<feature type="active site" description="Glycyl thioester intermediate" evidence="4">
    <location>
        <position position="89"/>
    </location>
</feature>
<dbReference type="InterPro" id="IPR050113">
    <property type="entry name" value="Ub_conjugating_enzyme"/>
</dbReference>
<dbReference type="InterPro" id="IPR016135">
    <property type="entry name" value="UBQ-conjugating_enzyme/RWD"/>
</dbReference>
<dbReference type="PROSITE" id="PS00183">
    <property type="entry name" value="UBC_1"/>
    <property type="match status" value="1"/>
</dbReference>
<dbReference type="Proteomes" id="UP001652624">
    <property type="component" value="Chromosome 13"/>
</dbReference>
<keyword evidence="7" id="KW-1185">Reference proteome</keyword>
<dbReference type="CDD" id="cd23806">
    <property type="entry name" value="UBCc_UBE2U"/>
    <property type="match status" value="1"/>
</dbReference>
<gene>
    <name evidence="8" type="primary">UBE2U</name>
</gene>
<sequence>MHSRAHILLKRDLQELKTNSYKGISAFPVTDNMMEWEASIEGLQNTICEGLSYQVTIHFTSEYNFVPPTVKFITIPFHPNVDTHSGQPCIDFLDNPKIWSTRYTLGSILLALQVMLSNPELENPVNLEAAKVLTSTEPTYRSINLRLCEQSLSLRKETSTGFQSSGKQSKFIKEVSFHNYYKTWIGIATSKSSTHEKTLLLKRPTFIKEYYKLKTLGQKHPENLNLKIWAAEKIFIKQSLKEYHYFLFSIKAHFEFRFGINETCLEYQVNFALT</sequence>
<organism evidence="7 8">
    <name type="scientific">Erinaceus europaeus</name>
    <name type="common">Western European hedgehog</name>
    <dbReference type="NCBI Taxonomy" id="9365"/>
    <lineage>
        <taxon>Eukaryota</taxon>
        <taxon>Metazoa</taxon>
        <taxon>Chordata</taxon>
        <taxon>Craniata</taxon>
        <taxon>Vertebrata</taxon>
        <taxon>Euteleostomi</taxon>
        <taxon>Mammalia</taxon>
        <taxon>Eutheria</taxon>
        <taxon>Laurasiatheria</taxon>
        <taxon>Eulipotyphla</taxon>
        <taxon>Erinaceidae</taxon>
        <taxon>Erinaceinae</taxon>
        <taxon>Erinaceus</taxon>
    </lineage>
</organism>
<dbReference type="InterPro" id="IPR023313">
    <property type="entry name" value="UBQ-conjugating_AS"/>
</dbReference>
<dbReference type="RefSeq" id="XP_060060940.1">
    <property type="nucleotide sequence ID" value="XM_060204957.1"/>
</dbReference>
<keyword evidence="5" id="KW-0067">ATP-binding</keyword>
<evidence type="ECO:0000259" key="6">
    <source>
        <dbReference type="PROSITE" id="PS50127"/>
    </source>
</evidence>
<dbReference type="PANTHER" id="PTHR24067">
    <property type="entry name" value="UBIQUITIN-CONJUGATING ENZYME E2"/>
    <property type="match status" value="1"/>
</dbReference>
<evidence type="ECO:0000313" key="8">
    <source>
        <dbReference type="RefSeq" id="XP_060060940.1"/>
    </source>
</evidence>
<evidence type="ECO:0000256" key="1">
    <source>
        <dbReference type="ARBA" id="ARBA00022679"/>
    </source>
</evidence>
<dbReference type="GeneID" id="132542384"/>
<dbReference type="PROSITE" id="PS50127">
    <property type="entry name" value="UBC_2"/>
    <property type="match status" value="1"/>
</dbReference>
<keyword evidence="1" id="KW-0808">Transferase</keyword>
<evidence type="ECO:0000256" key="4">
    <source>
        <dbReference type="PROSITE-ProRule" id="PRU10133"/>
    </source>
</evidence>
<keyword evidence="5" id="KW-0547">Nucleotide-binding</keyword>
<comment type="similarity">
    <text evidence="5">Belongs to the ubiquitin-conjugating enzyme family.</text>
</comment>
<dbReference type="SMART" id="SM00212">
    <property type="entry name" value="UBCc"/>
    <property type="match status" value="1"/>
</dbReference>
<dbReference type="Pfam" id="PF00179">
    <property type="entry name" value="UQ_con"/>
    <property type="match status" value="1"/>
</dbReference>
<keyword evidence="2 5" id="KW-0833">Ubl conjugation pathway</keyword>
<accession>A0ABM3YIP6</accession>
<dbReference type="SUPFAM" id="SSF54495">
    <property type="entry name" value="UBC-like"/>
    <property type="match status" value="1"/>
</dbReference>
<evidence type="ECO:0000313" key="7">
    <source>
        <dbReference type="Proteomes" id="UP001652624"/>
    </source>
</evidence>
<evidence type="ECO:0000256" key="5">
    <source>
        <dbReference type="RuleBase" id="RU362109"/>
    </source>
</evidence>
<name>A0ABM3YIP6_ERIEU</name>
<evidence type="ECO:0000256" key="2">
    <source>
        <dbReference type="ARBA" id="ARBA00022786"/>
    </source>
</evidence>
<protein>
    <submittedName>
        <fullName evidence="8">Ubiquitin-conjugating enzyme E2 U</fullName>
    </submittedName>
</protein>
<reference evidence="8" key="1">
    <citation type="submission" date="2025-08" db="UniProtKB">
        <authorList>
            <consortium name="RefSeq"/>
        </authorList>
    </citation>
    <scope>IDENTIFICATION</scope>
</reference>
<dbReference type="InterPro" id="IPR000608">
    <property type="entry name" value="UBC"/>
</dbReference>
<comment type="pathway">
    <text evidence="3">Protein modification.</text>
</comment>
<dbReference type="Gene3D" id="3.10.110.10">
    <property type="entry name" value="Ubiquitin Conjugating Enzyme"/>
    <property type="match status" value="1"/>
</dbReference>
<evidence type="ECO:0000256" key="3">
    <source>
        <dbReference type="ARBA" id="ARBA00043952"/>
    </source>
</evidence>
<feature type="domain" description="UBC core" evidence="6">
    <location>
        <begin position="4"/>
        <end position="153"/>
    </location>
</feature>